<proteinExistence type="predicted"/>
<name>A0A1V1H3E1_ORYPU</name>
<dbReference type="EMBL" id="AP011465">
    <property type="protein sequence ID" value="BAX24891.1"/>
    <property type="molecule type" value="Genomic_DNA"/>
</dbReference>
<protein>
    <submittedName>
        <fullName evidence="2">Uncharacterized protein</fullName>
    </submittedName>
</protein>
<accession>A0A1V1H3E1</accession>
<sequence>MAAWPAAAEEDGAQARGDPGADGLAATVLKVFDTMQGVEPSLPAGSAVANDIPGYLAVLSHLGALPSESRASATARRSLFSCRPPRAAASSSRLERDVERGDGERGARRGVRINDMWGPRGPHYF</sequence>
<evidence type="ECO:0000313" key="2">
    <source>
        <dbReference type="EMBL" id="BAX24891.1"/>
    </source>
</evidence>
<feature type="compositionally biased region" description="Low complexity" evidence="1">
    <location>
        <begin position="73"/>
        <end position="92"/>
    </location>
</feature>
<feature type="region of interest" description="Disordered" evidence="1">
    <location>
        <begin position="1"/>
        <end position="20"/>
    </location>
</feature>
<feature type="region of interest" description="Disordered" evidence="1">
    <location>
        <begin position="73"/>
        <end position="114"/>
    </location>
</feature>
<gene>
    <name evidence="2" type="primary">OP_Ba0021N11.4</name>
</gene>
<dbReference type="AlphaFoldDB" id="A0A1V1H3E1"/>
<organism evidence="2">
    <name type="scientific">Oryza punctata</name>
    <name type="common">Red rice</name>
    <dbReference type="NCBI Taxonomy" id="4537"/>
    <lineage>
        <taxon>Eukaryota</taxon>
        <taxon>Viridiplantae</taxon>
        <taxon>Streptophyta</taxon>
        <taxon>Embryophyta</taxon>
        <taxon>Tracheophyta</taxon>
        <taxon>Spermatophyta</taxon>
        <taxon>Magnoliopsida</taxon>
        <taxon>Liliopsida</taxon>
        <taxon>Poales</taxon>
        <taxon>Poaceae</taxon>
        <taxon>BOP clade</taxon>
        <taxon>Oryzoideae</taxon>
        <taxon>Oryzeae</taxon>
        <taxon>Oryzinae</taxon>
        <taxon>Oryza</taxon>
    </lineage>
</organism>
<feature type="compositionally biased region" description="Basic and acidic residues" evidence="1">
    <location>
        <begin position="93"/>
        <end position="107"/>
    </location>
</feature>
<reference evidence="2" key="1">
    <citation type="submission" date="2009-05" db="EMBL/GenBank/DDBJ databases">
        <title>Oryza sativa Japonica Group genomic DNA, chromosome 6, BAC clone:KMK0024M20, cultivar:Khau Mac Kho.</title>
        <authorList>
            <person name="Matsumoto T."/>
            <person name="Wu J."/>
            <person name="Kanamori H."/>
        </authorList>
    </citation>
    <scope>NUCLEOTIDE SEQUENCE</scope>
    <source>
        <strain evidence="2">IRGC 105690</strain>
    </source>
</reference>
<evidence type="ECO:0000256" key="1">
    <source>
        <dbReference type="SAM" id="MobiDB-lite"/>
    </source>
</evidence>